<dbReference type="AlphaFoldDB" id="A0A2G1UIA7"/>
<name>A0A2G1UIA7_9GAMM</name>
<dbReference type="Pfam" id="PF00497">
    <property type="entry name" value="SBP_bac_3"/>
    <property type="match status" value="1"/>
</dbReference>
<protein>
    <recommendedName>
        <fullName evidence="4">Solute-binding protein family 3/N-terminal domain-containing protein</fullName>
    </recommendedName>
</protein>
<dbReference type="SUPFAM" id="SSF53850">
    <property type="entry name" value="Periplasmic binding protein-like II"/>
    <property type="match status" value="1"/>
</dbReference>
<reference evidence="5 6" key="1">
    <citation type="submission" date="2017-09" db="EMBL/GenBank/DDBJ databases">
        <title>The draft genome sequences of Marinobacter sp. PWS21.</title>
        <authorList>
            <person name="Cao J."/>
        </authorList>
    </citation>
    <scope>NUCLEOTIDE SEQUENCE [LARGE SCALE GENOMIC DNA]</scope>
    <source>
        <strain evidence="5 6">PWS21</strain>
    </source>
</reference>
<evidence type="ECO:0000256" key="1">
    <source>
        <dbReference type="ARBA" id="ARBA00010333"/>
    </source>
</evidence>
<accession>A0A2G1UIA7</accession>
<evidence type="ECO:0000259" key="4">
    <source>
        <dbReference type="SMART" id="SM00062"/>
    </source>
</evidence>
<comment type="similarity">
    <text evidence="1">Belongs to the bacterial solute-binding protein 3 family.</text>
</comment>
<dbReference type="InterPro" id="IPR001638">
    <property type="entry name" value="Solute-binding_3/MltF_N"/>
</dbReference>
<gene>
    <name evidence="5" type="ORF">CLH61_14700</name>
</gene>
<dbReference type="PANTHER" id="PTHR35936">
    <property type="entry name" value="MEMBRANE-BOUND LYTIC MUREIN TRANSGLYCOSYLASE F"/>
    <property type="match status" value="1"/>
</dbReference>
<evidence type="ECO:0000256" key="3">
    <source>
        <dbReference type="SAM" id="SignalP"/>
    </source>
</evidence>
<dbReference type="PANTHER" id="PTHR35936:SF25">
    <property type="entry name" value="ABC TRANSPORTER SUBSTRATE-BINDING PROTEIN"/>
    <property type="match status" value="1"/>
</dbReference>
<dbReference type="Proteomes" id="UP000231409">
    <property type="component" value="Unassembled WGS sequence"/>
</dbReference>
<feature type="domain" description="Solute-binding protein family 3/N-terminal" evidence="4">
    <location>
        <begin position="29"/>
        <end position="248"/>
    </location>
</feature>
<feature type="signal peptide" evidence="3">
    <location>
        <begin position="1"/>
        <end position="25"/>
    </location>
</feature>
<comment type="caution">
    <text evidence="5">The sequence shown here is derived from an EMBL/GenBank/DDBJ whole genome shotgun (WGS) entry which is preliminary data.</text>
</comment>
<organism evidence="5 6">
    <name type="scientific">Marinobacter profundi</name>
    <dbReference type="NCBI Taxonomy" id="2666256"/>
    <lineage>
        <taxon>Bacteria</taxon>
        <taxon>Pseudomonadati</taxon>
        <taxon>Pseudomonadota</taxon>
        <taxon>Gammaproteobacteria</taxon>
        <taxon>Pseudomonadales</taxon>
        <taxon>Marinobacteraceae</taxon>
        <taxon>Marinobacter</taxon>
    </lineage>
</organism>
<dbReference type="Gene3D" id="3.40.190.10">
    <property type="entry name" value="Periplasmic binding protein-like II"/>
    <property type="match status" value="2"/>
</dbReference>
<dbReference type="RefSeq" id="WP_099615515.1">
    <property type="nucleotide sequence ID" value="NZ_KZ319374.1"/>
</dbReference>
<evidence type="ECO:0000313" key="6">
    <source>
        <dbReference type="Proteomes" id="UP000231409"/>
    </source>
</evidence>
<keyword evidence="6" id="KW-1185">Reference proteome</keyword>
<evidence type="ECO:0000256" key="2">
    <source>
        <dbReference type="ARBA" id="ARBA00022729"/>
    </source>
</evidence>
<proteinExistence type="inferred from homology"/>
<feature type="chain" id="PRO_5013814047" description="Solute-binding protein family 3/N-terminal domain-containing protein" evidence="3">
    <location>
        <begin position="26"/>
        <end position="248"/>
    </location>
</feature>
<sequence length="248" mass="28295">MNQTAMHRAIFTFLLTLLLPLTAVAADPVLKIATSQYPPFEYTANGRVTGSDAELVRRVVRQMGYQPEIELLPWIRAEARVMAGDADLIFSLTRSEKRDRYYYFTAPLNTVQDVLYKHRNRDLQWQDYDDLAGLRIGLSASYSYAPDFMAWLEEGKALSVTAVSHEHPELSSLKMLAFGRIDVFICERSVCDYLIRTHGDQFPELLQLEAMPGSVGPQRTFHAAISRQHPEGRALRDQFDRALAQLRE</sequence>
<evidence type="ECO:0000313" key="5">
    <source>
        <dbReference type="EMBL" id="PHQ14160.1"/>
    </source>
</evidence>
<dbReference type="SMART" id="SM00062">
    <property type="entry name" value="PBPb"/>
    <property type="match status" value="1"/>
</dbReference>
<dbReference type="EMBL" id="NTFH01000011">
    <property type="protein sequence ID" value="PHQ14160.1"/>
    <property type="molecule type" value="Genomic_DNA"/>
</dbReference>
<keyword evidence="2 3" id="KW-0732">Signal</keyword>